<evidence type="ECO:0000256" key="1">
    <source>
        <dbReference type="SAM" id="Phobius"/>
    </source>
</evidence>
<evidence type="ECO:0008006" key="4">
    <source>
        <dbReference type="Google" id="ProtNLM"/>
    </source>
</evidence>
<accession>A0A9W6VK15</accession>
<sequence>MNATGTTLAPQSRSLSVPGVIGLGAVGALATGTVLILLLHFIPPTDEISPVRRTISEYGLTSSKGIFDTAVLLVAVGSAVLFAMHLARRALSAIPAVAGGLWTLSLLVIVAFPKTDWTVGPSAGGTVHRIASIIGFVCLPAGVLIASNRLFAGAPAWRRAARSLGGVSLLWFVVIVGAIVAALFTGGRWWLMIPLGLIERLMALTEVLAIATLAVPLLRRNDLR</sequence>
<keyword evidence="1" id="KW-0472">Membrane</keyword>
<feature type="transmembrane region" description="Helical" evidence="1">
    <location>
        <begin position="197"/>
        <end position="218"/>
    </location>
</feature>
<keyword evidence="1" id="KW-1133">Transmembrane helix</keyword>
<dbReference type="EMBL" id="BSTI01000033">
    <property type="protein sequence ID" value="GLY71225.1"/>
    <property type="molecule type" value="Genomic_DNA"/>
</dbReference>
<gene>
    <name evidence="2" type="ORF">Atai01_78440</name>
</gene>
<dbReference type="Pfam" id="PF06197">
    <property type="entry name" value="DUF998"/>
    <property type="match status" value="1"/>
</dbReference>
<organism evidence="2 3">
    <name type="scientific">Amycolatopsis taiwanensis</name>
    <dbReference type="NCBI Taxonomy" id="342230"/>
    <lineage>
        <taxon>Bacteria</taxon>
        <taxon>Bacillati</taxon>
        <taxon>Actinomycetota</taxon>
        <taxon>Actinomycetes</taxon>
        <taxon>Pseudonocardiales</taxon>
        <taxon>Pseudonocardiaceae</taxon>
        <taxon>Amycolatopsis</taxon>
    </lineage>
</organism>
<feature type="transmembrane region" description="Helical" evidence="1">
    <location>
        <begin position="90"/>
        <end position="110"/>
    </location>
</feature>
<name>A0A9W6VK15_9PSEU</name>
<dbReference type="AlphaFoldDB" id="A0A9W6VK15"/>
<evidence type="ECO:0000313" key="3">
    <source>
        <dbReference type="Proteomes" id="UP001165136"/>
    </source>
</evidence>
<reference evidence="2" key="1">
    <citation type="submission" date="2023-03" db="EMBL/GenBank/DDBJ databases">
        <title>Amycolatopsis taiwanensis NBRC 103393.</title>
        <authorList>
            <person name="Ichikawa N."/>
            <person name="Sato H."/>
            <person name="Tonouchi N."/>
        </authorList>
    </citation>
    <scope>NUCLEOTIDE SEQUENCE</scope>
    <source>
        <strain evidence="2">NBRC 103393</strain>
    </source>
</reference>
<feature type="transmembrane region" description="Helical" evidence="1">
    <location>
        <begin position="130"/>
        <end position="152"/>
    </location>
</feature>
<proteinExistence type="predicted"/>
<feature type="transmembrane region" description="Helical" evidence="1">
    <location>
        <begin position="62"/>
        <end position="83"/>
    </location>
</feature>
<feature type="transmembrane region" description="Helical" evidence="1">
    <location>
        <begin position="20"/>
        <end position="42"/>
    </location>
</feature>
<dbReference type="InterPro" id="IPR009339">
    <property type="entry name" value="DUF998"/>
</dbReference>
<keyword evidence="1" id="KW-0812">Transmembrane</keyword>
<evidence type="ECO:0000313" key="2">
    <source>
        <dbReference type="EMBL" id="GLY71225.1"/>
    </source>
</evidence>
<feature type="transmembrane region" description="Helical" evidence="1">
    <location>
        <begin position="164"/>
        <end position="185"/>
    </location>
</feature>
<protein>
    <recommendedName>
        <fullName evidence="4">DUF998 domain-containing protein</fullName>
    </recommendedName>
</protein>
<dbReference type="Proteomes" id="UP001165136">
    <property type="component" value="Unassembled WGS sequence"/>
</dbReference>
<dbReference type="RefSeq" id="WP_043840456.1">
    <property type="nucleotide sequence ID" value="NZ_BSTI01000033.1"/>
</dbReference>
<keyword evidence="3" id="KW-1185">Reference proteome</keyword>
<comment type="caution">
    <text evidence="2">The sequence shown here is derived from an EMBL/GenBank/DDBJ whole genome shotgun (WGS) entry which is preliminary data.</text>
</comment>